<dbReference type="InterPro" id="IPR007696">
    <property type="entry name" value="DNA_mismatch_repair_MutS_core"/>
</dbReference>
<protein>
    <submittedName>
        <fullName evidence="7">MutS domain V</fullName>
    </submittedName>
</protein>
<dbReference type="SUPFAM" id="SSF48334">
    <property type="entry name" value="DNA repair protein MutS, domain III"/>
    <property type="match status" value="1"/>
</dbReference>
<organism evidence="7 8">
    <name type="scientific">Acetanaerobacterium elongatum</name>
    <dbReference type="NCBI Taxonomy" id="258515"/>
    <lineage>
        <taxon>Bacteria</taxon>
        <taxon>Bacillati</taxon>
        <taxon>Bacillota</taxon>
        <taxon>Clostridia</taxon>
        <taxon>Eubacteriales</taxon>
        <taxon>Oscillospiraceae</taxon>
        <taxon>Acetanaerobacterium</taxon>
    </lineage>
</organism>
<dbReference type="GO" id="GO:0004519">
    <property type="term" value="F:endonuclease activity"/>
    <property type="evidence" value="ECO:0007669"/>
    <property type="project" value="UniProtKB-KW"/>
</dbReference>
<dbReference type="SUPFAM" id="SSF52540">
    <property type="entry name" value="P-loop containing nucleoside triphosphate hydrolases"/>
    <property type="match status" value="1"/>
</dbReference>
<dbReference type="Proteomes" id="UP000199182">
    <property type="component" value="Unassembled WGS sequence"/>
</dbReference>
<dbReference type="NCBIfam" id="TIGR01069">
    <property type="entry name" value="mutS2"/>
    <property type="match status" value="1"/>
</dbReference>
<dbReference type="PROSITE" id="PS00486">
    <property type="entry name" value="DNA_MISMATCH_REPAIR_2"/>
    <property type="match status" value="1"/>
</dbReference>
<evidence type="ECO:0000259" key="6">
    <source>
        <dbReference type="PROSITE" id="PS00486"/>
    </source>
</evidence>
<dbReference type="AlphaFoldDB" id="A0A1H0GEM8"/>
<evidence type="ECO:0000256" key="3">
    <source>
        <dbReference type="ARBA" id="ARBA00022840"/>
    </source>
</evidence>
<evidence type="ECO:0000313" key="8">
    <source>
        <dbReference type="Proteomes" id="UP000199182"/>
    </source>
</evidence>
<dbReference type="Gene3D" id="3.40.50.300">
    <property type="entry name" value="P-loop containing nucleotide triphosphate hydrolases"/>
    <property type="match status" value="1"/>
</dbReference>
<dbReference type="InterPro" id="IPR045076">
    <property type="entry name" value="MutS"/>
</dbReference>
<sequence length="652" mass="71623">MEKSFLTLEFDKILEMLCTLAVSQRAQERLLQLRPVLSESECARRMRETTDARRIFESFGSPPLAPMKEMEMLLQLCAKGAMLLPEQLGQVAQFLAACRRMKSYLKRAELLSGDIALYGGSISPLDELCDEIERSVRGDRLDDAASATLRDLRRQIENMNNAIKAKLETLLRGHKEWFADGYVAARNGRLVLPVKREFKNMVSGSVVDTSSTGGTYFIEPSSVRKLQEELSQLEIEEDNEVRRILYTLTALVDENAAALHINIEAMESLDFVFAKAKLSVQMNAIPVPVTGERRMVLKGARHPLLKKESCVPIDFEIGGAVSGVVITGPNTGGKTVALKTVGLLSVMAQCGLHLPVEEGSTLCLHNLVLCDIGDGQSISENLSTFSAHITNIIEILRLAGSDSLVLLDELGSGTDPAEGMGIAVAVLTELRAKGCLFVVTTHYPEIKDYAKTAEGLVNARMAFDRESLRPLYRLELGEAGESCALYIAQRFGFPEHLLKTAHEAAYGGGVKKSVSETAANGFVPSASMPASAVKGAAVTPRIEREKPKSAEPSRAASFRLGDSVMVYPQKEIGIVYQAANERGEVGVQLKNREKKLILHKRLKLQVPAEELYPPDYDFSVIFDSVANRKARHVMGKRHDPNMVIVHETGQKE</sequence>
<dbReference type="STRING" id="258515.SAMN05192585_1507"/>
<accession>A0A1H0GEM8</accession>
<feature type="domain" description="DNA mismatch repair proteins mutS family" evidence="6">
    <location>
        <begin position="403"/>
        <end position="419"/>
    </location>
</feature>
<evidence type="ECO:0000313" key="7">
    <source>
        <dbReference type="EMBL" id="SDO05320.1"/>
    </source>
</evidence>
<keyword evidence="5" id="KW-0175">Coiled coil</keyword>
<dbReference type="InterPro" id="IPR027417">
    <property type="entry name" value="P-loop_NTPase"/>
</dbReference>
<dbReference type="GO" id="GO:0006298">
    <property type="term" value="P:mismatch repair"/>
    <property type="evidence" value="ECO:0007669"/>
    <property type="project" value="InterPro"/>
</dbReference>
<dbReference type="GO" id="GO:0140664">
    <property type="term" value="F:ATP-dependent DNA damage sensor activity"/>
    <property type="evidence" value="ECO:0007669"/>
    <property type="project" value="InterPro"/>
</dbReference>
<dbReference type="InterPro" id="IPR000432">
    <property type="entry name" value="DNA_mismatch_repair_MutS_C"/>
</dbReference>
<dbReference type="GO" id="GO:0045910">
    <property type="term" value="P:negative regulation of DNA recombination"/>
    <property type="evidence" value="ECO:0007669"/>
    <property type="project" value="InterPro"/>
</dbReference>
<keyword evidence="8" id="KW-1185">Reference proteome</keyword>
<dbReference type="PANTHER" id="PTHR48466:SF2">
    <property type="entry name" value="OS10G0509000 PROTEIN"/>
    <property type="match status" value="1"/>
</dbReference>
<keyword evidence="1" id="KW-0540">Nuclease</keyword>
<keyword evidence="2" id="KW-0547">Nucleotide-binding</keyword>
<dbReference type="OrthoDB" id="9808166at2"/>
<dbReference type="InterPro" id="IPR005747">
    <property type="entry name" value="MutS2"/>
</dbReference>
<keyword evidence="4" id="KW-0238">DNA-binding</keyword>
<proteinExistence type="predicted"/>
<reference evidence="7 8" key="1">
    <citation type="submission" date="2016-10" db="EMBL/GenBank/DDBJ databases">
        <authorList>
            <person name="de Groot N.N."/>
        </authorList>
    </citation>
    <scope>NUCLEOTIDE SEQUENCE [LARGE SCALE GENOMIC DNA]</scope>
    <source>
        <strain evidence="7 8">CGMCC 1.5012</strain>
    </source>
</reference>
<dbReference type="GO" id="GO:0005524">
    <property type="term" value="F:ATP binding"/>
    <property type="evidence" value="ECO:0007669"/>
    <property type="project" value="UniProtKB-KW"/>
</dbReference>
<dbReference type="Pfam" id="PF00488">
    <property type="entry name" value="MutS_V"/>
    <property type="match status" value="1"/>
</dbReference>
<keyword evidence="1" id="KW-0378">Hydrolase</keyword>
<evidence type="ECO:0000256" key="2">
    <source>
        <dbReference type="ARBA" id="ARBA00022741"/>
    </source>
</evidence>
<dbReference type="SMART" id="SM00533">
    <property type="entry name" value="MUTSd"/>
    <property type="match status" value="1"/>
</dbReference>
<evidence type="ECO:0000256" key="4">
    <source>
        <dbReference type="ARBA" id="ARBA00023125"/>
    </source>
</evidence>
<dbReference type="PANTHER" id="PTHR48466">
    <property type="entry name" value="OS10G0509000 PROTEIN-RELATED"/>
    <property type="match status" value="1"/>
</dbReference>
<keyword evidence="3" id="KW-0067">ATP-binding</keyword>
<dbReference type="SMART" id="SM00534">
    <property type="entry name" value="MUTSac"/>
    <property type="match status" value="1"/>
</dbReference>
<name>A0A1H0GEM8_9FIRM</name>
<feature type="coiled-coil region" evidence="5">
    <location>
        <begin position="142"/>
        <end position="169"/>
    </location>
</feature>
<dbReference type="GO" id="GO:0030983">
    <property type="term" value="F:mismatched DNA binding"/>
    <property type="evidence" value="ECO:0007669"/>
    <property type="project" value="InterPro"/>
</dbReference>
<evidence type="ECO:0000256" key="5">
    <source>
        <dbReference type="SAM" id="Coils"/>
    </source>
</evidence>
<dbReference type="GO" id="GO:0016887">
    <property type="term" value="F:ATP hydrolysis activity"/>
    <property type="evidence" value="ECO:0007669"/>
    <property type="project" value="InterPro"/>
</dbReference>
<dbReference type="InterPro" id="IPR036187">
    <property type="entry name" value="DNA_mismatch_repair_MutS_sf"/>
</dbReference>
<evidence type="ECO:0000256" key="1">
    <source>
        <dbReference type="ARBA" id="ARBA00022722"/>
    </source>
</evidence>
<dbReference type="RefSeq" id="WP_092643343.1">
    <property type="nucleotide sequence ID" value="NZ_FNID01000050.1"/>
</dbReference>
<gene>
    <name evidence="7" type="ORF">SAMN05192585_1507</name>
</gene>
<dbReference type="EMBL" id="FNID01000050">
    <property type="protein sequence ID" value="SDO05320.1"/>
    <property type="molecule type" value="Genomic_DNA"/>
</dbReference>